<dbReference type="AlphaFoldDB" id="A0A0A9BCZ8"/>
<protein>
    <submittedName>
        <fullName evidence="2">Uncharacterized protein</fullName>
    </submittedName>
</protein>
<evidence type="ECO:0000256" key="1">
    <source>
        <dbReference type="SAM" id="MobiDB-lite"/>
    </source>
</evidence>
<proteinExistence type="predicted"/>
<reference evidence="2" key="1">
    <citation type="submission" date="2014-09" db="EMBL/GenBank/DDBJ databases">
        <authorList>
            <person name="Magalhaes I.L.F."/>
            <person name="Oliveira U."/>
            <person name="Santos F.R."/>
            <person name="Vidigal T.H.D.A."/>
            <person name="Brescovit A.D."/>
            <person name="Santos A.J."/>
        </authorList>
    </citation>
    <scope>NUCLEOTIDE SEQUENCE</scope>
    <source>
        <tissue evidence="2">Shoot tissue taken approximately 20 cm above the soil surface</tissue>
    </source>
</reference>
<evidence type="ECO:0000313" key="2">
    <source>
        <dbReference type="EMBL" id="JAD61206.1"/>
    </source>
</evidence>
<feature type="region of interest" description="Disordered" evidence="1">
    <location>
        <begin position="1"/>
        <end position="35"/>
    </location>
</feature>
<name>A0A0A9BCZ8_ARUDO</name>
<reference evidence="2" key="2">
    <citation type="journal article" date="2015" name="Data Brief">
        <title>Shoot transcriptome of the giant reed, Arundo donax.</title>
        <authorList>
            <person name="Barrero R.A."/>
            <person name="Guerrero F.D."/>
            <person name="Moolhuijzen P."/>
            <person name="Goolsby J.A."/>
            <person name="Tidwell J."/>
            <person name="Bellgard S.E."/>
            <person name="Bellgard M.I."/>
        </authorList>
    </citation>
    <scope>NUCLEOTIDE SEQUENCE</scope>
    <source>
        <tissue evidence="2">Shoot tissue taken approximately 20 cm above the soil surface</tissue>
    </source>
</reference>
<sequence>MVRRTLSPRCSSIRHLGSTTLPSPPPTLEKQSLRRTPSIASYTRILEIFTGPPHPVNSRGHRAPI</sequence>
<accession>A0A0A9BCZ8</accession>
<dbReference type="EMBL" id="GBRH01236689">
    <property type="protein sequence ID" value="JAD61206.1"/>
    <property type="molecule type" value="Transcribed_RNA"/>
</dbReference>
<organism evidence="2">
    <name type="scientific">Arundo donax</name>
    <name type="common">Giant reed</name>
    <name type="synonym">Donax arundinaceus</name>
    <dbReference type="NCBI Taxonomy" id="35708"/>
    <lineage>
        <taxon>Eukaryota</taxon>
        <taxon>Viridiplantae</taxon>
        <taxon>Streptophyta</taxon>
        <taxon>Embryophyta</taxon>
        <taxon>Tracheophyta</taxon>
        <taxon>Spermatophyta</taxon>
        <taxon>Magnoliopsida</taxon>
        <taxon>Liliopsida</taxon>
        <taxon>Poales</taxon>
        <taxon>Poaceae</taxon>
        <taxon>PACMAD clade</taxon>
        <taxon>Arundinoideae</taxon>
        <taxon>Arundineae</taxon>
        <taxon>Arundo</taxon>
    </lineage>
</organism>